<dbReference type="AlphaFoldDB" id="A0AAV8RGQ7"/>
<dbReference type="GO" id="GO:0035673">
    <property type="term" value="F:oligopeptide transmembrane transporter activity"/>
    <property type="evidence" value="ECO:0007669"/>
    <property type="project" value="InterPro"/>
</dbReference>
<evidence type="ECO:0000256" key="2">
    <source>
        <dbReference type="ARBA" id="ARBA00005484"/>
    </source>
</evidence>
<dbReference type="EMBL" id="JAQQAF010000003">
    <property type="protein sequence ID" value="KAJ8498779.1"/>
    <property type="molecule type" value="Genomic_DNA"/>
</dbReference>
<accession>A0AAV8RGQ7</accession>
<proteinExistence type="inferred from homology"/>
<evidence type="ECO:0008006" key="12">
    <source>
        <dbReference type="Google" id="ProtNLM"/>
    </source>
</evidence>
<organism evidence="10 11">
    <name type="scientific">Ensete ventricosum</name>
    <name type="common">Abyssinian banana</name>
    <name type="synonym">Musa ensete</name>
    <dbReference type="NCBI Taxonomy" id="4639"/>
    <lineage>
        <taxon>Eukaryota</taxon>
        <taxon>Viridiplantae</taxon>
        <taxon>Streptophyta</taxon>
        <taxon>Embryophyta</taxon>
        <taxon>Tracheophyta</taxon>
        <taxon>Spermatophyta</taxon>
        <taxon>Magnoliopsida</taxon>
        <taxon>Liliopsida</taxon>
        <taxon>Zingiberales</taxon>
        <taxon>Musaceae</taxon>
        <taxon>Ensete</taxon>
    </lineage>
</organism>
<comment type="subcellular location">
    <subcellularLocation>
        <location evidence="1">Membrane</location>
        <topology evidence="1">Multi-pass membrane protein</topology>
    </subcellularLocation>
</comment>
<comment type="similarity">
    <text evidence="2">Belongs to the oligopeptide OPT transporter (TC 2.A.67.1) family.</text>
</comment>
<evidence type="ECO:0000256" key="9">
    <source>
        <dbReference type="SAM" id="Phobius"/>
    </source>
</evidence>
<evidence type="ECO:0000256" key="4">
    <source>
        <dbReference type="ARBA" id="ARBA00022692"/>
    </source>
</evidence>
<keyword evidence="8 9" id="KW-0472">Membrane</keyword>
<reference evidence="10 11" key="1">
    <citation type="submission" date="2022-12" db="EMBL/GenBank/DDBJ databases">
        <title>Chromosome-scale assembly of the Ensete ventricosum genome.</title>
        <authorList>
            <person name="Dussert Y."/>
            <person name="Stocks J."/>
            <person name="Wendawek A."/>
            <person name="Woldeyes F."/>
            <person name="Nichols R.A."/>
            <person name="Borrell J.S."/>
        </authorList>
    </citation>
    <scope>NUCLEOTIDE SEQUENCE [LARGE SCALE GENOMIC DNA]</scope>
    <source>
        <strain evidence="11">cv. Maze</strain>
        <tissue evidence="10">Seeds</tissue>
    </source>
</reference>
<keyword evidence="6" id="KW-0653">Protein transport</keyword>
<dbReference type="InterPro" id="IPR004813">
    <property type="entry name" value="OPT"/>
</dbReference>
<sequence>MAATLPTSRIKIRLTNWSFSLNPGPFNLKKHVLIAIFANAGAGGVYALGIVTIMKAFYHRGIINIAALLLPETTQVGLLCSYHSMRNLVQVSLFRALHEEEKRSKGGVSRFQFFLILIPCSFAYFVVPIYHCDLRDLPDLEEVRHCPSDRFRDEGAWRRVFRPRLVHHLRLPGQPPGYTSDCDVQCIGSDIRLSIMLAISYGLGFATLTATLSHVFLFNGA</sequence>
<evidence type="ECO:0000256" key="6">
    <source>
        <dbReference type="ARBA" id="ARBA00022927"/>
    </source>
</evidence>
<evidence type="ECO:0000256" key="1">
    <source>
        <dbReference type="ARBA" id="ARBA00004141"/>
    </source>
</evidence>
<dbReference type="GO" id="GO:0016020">
    <property type="term" value="C:membrane"/>
    <property type="evidence" value="ECO:0007669"/>
    <property type="project" value="UniProtKB-SubCell"/>
</dbReference>
<evidence type="ECO:0000313" key="10">
    <source>
        <dbReference type="EMBL" id="KAJ8498779.1"/>
    </source>
</evidence>
<evidence type="ECO:0000256" key="8">
    <source>
        <dbReference type="ARBA" id="ARBA00023136"/>
    </source>
</evidence>
<feature type="transmembrane region" description="Helical" evidence="9">
    <location>
        <begin position="198"/>
        <end position="218"/>
    </location>
</feature>
<comment type="caution">
    <text evidence="10">The sequence shown here is derived from an EMBL/GenBank/DDBJ whole genome shotgun (WGS) entry which is preliminary data.</text>
</comment>
<evidence type="ECO:0000256" key="5">
    <source>
        <dbReference type="ARBA" id="ARBA00022856"/>
    </source>
</evidence>
<protein>
    <recommendedName>
        <fullName evidence="12">Nodulin-like domain-containing protein</fullName>
    </recommendedName>
</protein>
<dbReference type="InterPro" id="IPR004648">
    <property type="entry name" value="Oligpept_transpt"/>
</dbReference>
<gene>
    <name evidence="10" type="ORF">OPV22_009331</name>
</gene>
<dbReference type="PANTHER" id="PTHR22601">
    <property type="entry name" value="ISP4 LIKE PROTEIN"/>
    <property type="match status" value="1"/>
</dbReference>
<keyword evidence="7 9" id="KW-1133">Transmembrane helix</keyword>
<keyword evidence="5" id="KW-0571">Peptide transport</keyword>
<evidence type="ECO:0000256" key="3">
    <source>
        <dbReference type="ARBA" id="ARBA00022448"/>
    </source>
</evidence>
<evidence type="ECO:0000313" key="11">
    <source>
        <dbReference type="Proteomes" id="UP001222027"/>
    </source>
</evidence>
<dbReference type="Pfam" id="PF03169">
    <property type="entry name" value="OPT"/>
    <property type="match status" value="1"/>
</dbReference>
<name>A0AAV8RGQ7_ENSVE</name>
<keyword evidence="4 9" id="KW-0812">Transmembrane</keyword>
<keyword evidence="3" id="KW-0813">Transport</keyword>
<dbReference type="GO" id="GO:0015031">
    <property type="term" value="P:protein transport"/>
    <property type="evidence" value="ECO:0007669"/>
    <property type="project" value="UniProtKB-KW"/>
</dbReference>
<keyword evidence="11" id="KW-1185">Reference proteome</keyword>
<dbReference type="Proteomes" id="UP001222027">
    <property type="component" value="Unassembled WGS sequence"/>
</dbReference>
<feature type="transmembrane region" description="Helical" evidence="9">
    <location>
        <begin position="111"/>
        <end position="130"/>
    </location>
</feature>
<evidence type="ECO:0000256" key="7">
    <source>
        <dbReference type="ARBA" id="ARBA00022989"/>
    </source>
</evidence>
<feature type="transmembrane region" description="Helical" evidence="9">
    <location>
        <begin position="32"/>
        <end position="54"/>
    </location>
</feature>